<comment type="similarity">
    <text evidence="1 8 9">Belongs to the NAD synthetase family.</text>
</comment>
<dbReference type="PATRIC" id="fig|945713.3.peg.2504"/>
<evidence type="ECO:0000256" key="8">
    <source>
        <dbReference type="HAMAP-Rule" id="MF_00193"/>
    </source>
</evidence>
<feature type="binding site" description="in other chain" evidence="8">
    <location>
        <position position="176"/>
    </location>
    <ligand>
        <name>deamido-NAD(+)</name>
        <dbReference type="ChEBI" id="CHEBI:58437"/>
        <note>ligand shared between two neighboring subunits</note>
    </ligand>
</feature>
<protein>
    <recommendedName>
        <fullName evidence="8 10">NH(3)-dependent NAD(+) synthetase</fullName>
        <ecNumber evidence="8 10">6.3.1.5</ecNumber>
    </recommendedName>
</protein>
<dbReference type="InterPro" id="IPR014729">
    <property type="entry name" value="Rossmann-like_a/b/a_fold"/>
</dbReference>
<dbReference type="NCBIfam" id="NF002048">
    <property type="entry name" value="PRK00876.1"/>
    <property type="match status" value="1"/>
</dbReference>
<keyword evidence="13" id="KW-1185">Reference proteome</keyword>
<evidence type="ECO:0000256" key="9">
    <source>
        <dbReference type="RuleBase" id="RU003811"/>
    </source>
</evidence>
<feature type="binding site" evidence="8">
    <location>
        <position position="196"/>
    </location>
    <ligand>
        <name>ATP</name>
        <dbReference type="ChEBI" id="CHEBI:30616"/>
    </ligand>
</feature>
<feature type="binding site" evidence="8">
    <location>
        <position position="225"/>
    </location>
    <ligand>
        <name>ATP</name>
        <dbReference type="ChEBI" id="CHEBI:30616"/>
    </ligand>
</feature>
<feature type="binding site" evidence="8">
    <location>
        <position position="45"/>
    </location>
    <ligand>
        <name>Mg(2+)</name>
        <dbReference type="ChEBI" id="CHEBI:18420"/>
    </ligand>
</feature>
<dbReference type="EMBL" id="CP003418">
    <property type="protein sequence ID" value="AFH50194.1"/>
    <property type="molecule type" value="Genomic_DNA"/>
</dbReference>
<dbReference type="GO" id="GO:0009435">
    <property type="term" value="P:NAD+ biosynthetic process"/>
    <property type="evidence" value="ECO:0007669"/>
    <property type="project" value="UniProtKB-UniRule"/>
</dbReference>
<dbReference type="eggNOG" id="COG0171">
    <property type="taxonomic scope" value="Bacteria"/>
</dbReference>
<keyword evidence="4 8" id="KW-0547">Nucleotide-binding</keyword>
<dbReference type="STRING" id="945713.IALB_2491"/>
<evidence type="ECO:0000256" key="7">
    <source>
        <dbReference type="ARBA" id="ARBA00023027"/>
    </source>
</evidence>
<dbReference type="OrthoDB" id="9803818at2"/>
<feature type="domain" description="NAD/GMP synthase" evidence="11">
    <location>
        <begin position="17"/>
        <end position="105"/>
    </location>
</feature>
<dbReference type="InterPro" id="IPR022310">
    <property type="entry name" value="NAD/GMP_synthase"/>
</dbReference>
<proteinExistence type="inferred from homology"/>
<reference evidence="12 13" key="1">
    <citation type="journal article" date="2012" name="Front. Microbiol.">
        <title>Complete genome of Ignavibacterium album, a metabolically versatile, flagellated, facultative anaerobe from the phylum Chlorobi.</title>
        <authorList>
            <person name="Liu Z."/>
            <person name="Frigaard N.-U."/>
            <person name="Vogl K."/>
            <person name="Iino T."/>
            <person name="Ohkuma M."/>
            <person name="Overmann J."/>
            <person name="Bryant D.A."/>
        </authorList>
    </citation>
    <scope>NUCLEOTIDE SEQUENCE [LARGE SCALE GENOMIC DNA]</scope>
    <source>
        <strain evidence="13">DSM 19864 / JCM 16511 / NBRC 101810 / Mat9-16</strain>
    </source>
</reference>
<dbReference type="KEGG" id="ial:IALB_2491"/>
<evidence type="ECO:0000313" key="12">
    <source>
        <dbReference type="EMBL" id="AFH50194.1"/>
    </source>
</evidence>
<dbReference type="GO" id="GO:0008795">
    <property type="term" value="F:NAD+ synthase activity"/>
    <property type="evidence" value="ECO:0007669"/>
    <property type="project" value="UniProtKB-UniRule"/>
</dbReference>
<dbReference type="InterPro" id="IPR022926">
    <property type="entry name" value="NH(3)-dep_NAD(+)_synth"/>
</dbReference>
<evidence type="ECO:0000256" key="6">
    <source>
        <dbReference type="ARBA" id="ARBA00022842"/>
    </source>
</evidence>
<comment type="subunit">
    <text evidence="8">Homodimer.</text>
</comment>
<dbReference type="PANTHER" id="PTHR23090:SF9">
    <property type="entry name" value="GLUTAMINE-DEPENDENT NAD(+) SYNTHETASE"/>
    <property type="match status" value="1"/>
</dbReference>
<dbReference type="GO" id="GO:0006355">
    <property type="term" value="P:regulation of DNA-templated transcription"/>
    <property type="evidence" value="ECO:0007669"/>
    <property type="project" value="InterPro"/>
</dbReference>
<feature type="domain" description="NAD/GMP synthase" evidence="11">
    <location>
        <begin position="166"/>
        <end position="305"/>
    </location>
</feature>
<dbReference type="CDD" id="cd00553">
    <property type="entry name" value="NAD_synthase"/>
    <property type="match status" value="1"/>
</dbReference>
<feature type="binding site" evidence="8">
    <location>
        <position position="247"/>
    </location>
    <ligand>
        <name>ATP</name>
        <dbReference type="ChEBI" id="CHEBI:30616"/>
    </ligand>
</feature>
<keyword evidence="2 8" id="KW-0436">Ligase</keyword>
<dbReference type="SUPFAM" id="SSF52402">
    <property type="entry name" value="Adenine nucleotide alpha hydrolases-like"/>
    <property type="match status" value="1"/>
</dbReference>
<evidence type="ECO:0000313" key="13">
    <source>
        <dbReference type="Proteomes" id="UP000007394"/>
    </source>
</evidence>
<dbReference type="UniPathway" id="UPA00253">
    <property type="reaction ID" value="UER00333"/>
</dbReference>
<keyword evidence="3 8" id="KW-0479">Metal-binding</keyword>
<gene>
    <name evidence="8 12" type="primary">nadE</name>
    <name evidence="12" type="ordered locus">IALB_2491</name>
</gene>
<comment type="function">
    <text evidence="8">Catalyzes the ATP-dependent amidation of deamido-NAD to form NAD. Uses ammonia as a nitrogen source.</text>
</comment>
<evidence type="ECO:0000259" key="11">
    <source>
        <dbReference type="Pfam" id="PF02540"/>
    </source>
</evidence>
<feature type="binding site" evidence="8">
    <location>
        <position position="216"/>
    </location>
    <ligand>
        <name>deamido-NAD(+)</name>
        <dbReference type="ChEBI" id="CHEBI:58437"/>
        <note>ligand shared between two neighboring subunits</note>
    </ligand>
</feature>
<dbReference type="Proteomes" id="UP000007394">
    <property type="component" value="Chromosome"/>
</dbReference>
<comment type="caution">
    <text evidence="8">Lacks conserved residue(s) required for the propagation of feature annotation.</text>
</comment>
<dbReference type="RefSeq" id="WP_014561336.1">
    <property type="nucleotide sequence ID" value="NC_017464.1"/>
</dbReference>
<organism evidence="12 13">
    <name type="scientific">Ignavibacterium album (strain DSM 19864 / JCM 16511 / NBRC 101810 / Mat9-16)</name>
    <dbReference type="NCBI Taxonomy" id="945713"/>
    <lineage>
        <taxon>Bacteria</taxon>
        <taxon>Pseudomonadati</taxon>
        <taxon>Ignavibacteriota</taxon>
        <taxon>Ignavibacteria</taxon>
        <taxon>Ignavibacteriales</taxon>
        <taxon>Ignavibacteriaceae</taxon>
        <taxon>Ignavibacterium</taxon>
    </lineage>
</organism>
<dbReference type="GO" id="GO:0004359">
    <property type="term" value="F:glutaminase activity"/>
    <property type="evidence" value="ECO:0007669"/>
    <property type="project" value="InterPro"/>
</dbReference>
<evidence type="ECO:0000256" key="3">
    <source>
        <dbReference type="ARBA" id="ARBA00022723"/>
    </source>
</evidence>
<keyword evidence="7 8" id="KW-0520">NAD</keyword>
<dbReference type="GO" id="GO:0003952">
    <property type="term" value="F:NAD+ synthase (glutamine-hydrolyzing) activity"/>
    <property type="evidence" value="ECO:0007669"/>
    <property type="project" value="InterPro"/>
</dbReference>
<dbReference type="EC" id="6.3.1.5" evidence="8 10"/>
<keyword evidence="6 8" id="KW-0460">Magnesium</keyword>
<dbReference type="PANTHER" id="PTHR23090">
    <property type="entry name" value="NH 3 /GLUTAMINE-DEPENDENT NAD + SYNTHETASE"/>
    <property type="match status" value="1"/>
</dbReference>
<dbReference type="AlphaFoldDB" id="I0AMI7"/>
<dbReference type="HOGENOM" id="CLU_059327_0_0_10"/>
<feature type="binding site" description="in other chain" evidence="8">
    <location>
        <position position="209"/>
    </location>
    <ligand>
        <name>deamido-NAD(+)</name>
        <dbReference type="ChEBI" id="CHEBI:58437"/>
        <note>ligand shared between two neighboring subunits</note>
    </ligand>
</feature>
<evidence type="ECO:0000256" key="1">
    <source>
        <dbReference type="ARBA" id="ARBA00005859"/>
    </source>
</evidence>
<comment type="pathway">
    <text evidence="8">Cofactor biosynthesis; NAD(+) biosynthesis; NAD(+) from deamido-NAD(+) (ammonia route): step 1/1.</text>
</comment>
<dbReference type="HAMAP" id="MF_00193">
    <property type="entry name" value="NadE_ammonia_dep"/>
    <property type="match status" value="1"/>
</dbReference>
<keyword evidence="5 8" id="KW-0067">ATP-binding</keyword>
<dbReference type="GO" id="GO:0046872">
    <property type="term" value="F:metal ion binding"/>
    <property type="evidence" value="ECO:0007669"/>
    <property type="project" value="UniProtKB-KW"/>
</dbReference>
<feature type="binding site" evidence="8">
    <location>
        <position position="201"/>
    </location>
    <ligand>
        <name>Mg(2+)</name>
        <dbReference type="ChEBI" id="CHEBI:18420"/>
    </ligand>
</feature>
<evidence type="ECO:0000256" key="5">
    <source>
        <dbReference type="ARBA" id="ARBA00022840"/>
    </source>
</evidence>
<dbReference type="GO" id="GO:0005737">
    <property type="term" value="C:cytoplasm"/>
    <property type="evidence" value="ECO:0007669"/>
    <property type="project" value="InterPro"/>
</dbReference>
<dbReference type="InterPro" id="IPR003694">
    <property type="entry name" value="NAD_synthase"/>
</dbReference>
<accession>I0AMI7</accession>
<comment type="catalytic activity">
    <reaction evidence="8 10">
        <text>deamido-NAD(+) + NH4(+) + ATP = AMP + diphosphate + NAD(+) + H(+)</text>
        <dbReference type="Rhea" id="RHEA:21188"/>
        <dbReference type="ChEBI" id="CHEBI:15378"/>
        <dbReference type="ChEBI" id="CHEBI:28938"/>
        <dbReference type="ChEBI" id="CHEBI:30616"/>
        <dbReference type="ChEBI" id="CHEBI:33019"/>
        <dbReference type="ChEBI" id="CHEBI:57540"/>
        <dbReference type="ChEBI" id="CHEBI:58437"/>
        <dbReference type="ChEBI" id="CHEBI:456215"/>
        <dbReference type="EC" id="6.3.1.5"/>
    </reaction>
</comment>
<dbReference type="GO" id="GO:0005524">
    <property type="term" value="F:ATP binding"/>
    <property type="evidence" value="ECO:0007669"/>
    <property type="project" value="UniProtKB-UniRule"/>
</dbReference>
<dbReference type="Gene3D" id="3.40.50.620">
    <property type="entry name" value="HUPs"/>
    <property type="match status" value="1"/>
</dbReference>
<dbReference type="NCBIfam" id="TIGR00552">
    <property type="entry name" value="nadE"/>
    <property type="match status" value="1"/>
</dbReference>
<evidence type="ECO:0000256" key="10">
    <source>
        <dbReference type="RuleBase" id="RU003812"/>
    </source>
</evidence>
<evidence type="ECO:0000256" key="2">
    <source>
        <dbReference type="ARBA" id="ARBA00022598"/>
    </source>
</evidence>
<evidence type="ECO:0000256" key="4">
    <source>
        <dbReference type="ARBA" id="ARBA00022741"/>
    </source>
</evidence>
<sequence length="321" mass="36279">MAFQKDSILLNPKAEAERIIKELREIVAKKIHKRGAVVGVSGGIDSSVVLALCANAFGPEKVLALMMPDKDSSPDSLNLAKKLVDKFKVPYLIEDITKAAEGFGAYKRRDQAVKKVFPEYDESYKMKIVLPKDDEAKGKLNVYYVTIIAPNGEEKTARLPLTEYLQIVAASNFKQRSRTNFLYYHAEARNFAVIGTGNKNEHEQGFFVKYGDGGADIKPIAHLFKTQVYQLAEYLGVPEEIQKRTPTTDTYSAEQTQEEFFFRLPYSVLDRIWFGWEKGFSSKEIAEALNLSEAQVEVVINDIKQKIKTTEYLRMEPISLG</sequence>
<feature type="binding site" evidence="8">
    <location>
        <begin position="39"/>
        <end position="46"/>
    </location>
    <ligand>
        <name>ATP</name>
        <dbReference type="ChEBI" id="CHEBI:30616"/>
    </ligand>
</feature>
<dbReference type="Pfam" id="PF02540">
    <property type="entry name" value="NAD_synthase"/>
    <property type="match status" value="2"/>
</dbReference>
<name>I0AMI7_IGNAJ</name>